<organism evidence="2 3">
    <name type="scientific">Arachis hypogaea</name>
    <name type="common">Peanut</name>
    <dbReference type="NCBI Taxonomy" id="3818"/>
    <lineage>
        <taxon>Eukaryota</taxon>
        <taxon>Viridiplantae</taxon>
        <taxon>Streptophyta</taxon>
        <taxon>Embryophyta</taxon>
        <taxon>Tracheophyta</taxon>
        <taxon>Spermatophyta</taxon>
        <taxon>Magnoliopsida</taxon>
        <taxon>eudicotyledons</taxon>
        <taxon>Gunneridae</taxon>
        <taxon>Pentapetalae</taxon>
        <taxon>rosids</taxon>
        <taxon>fabids</taxon>
        <taxon>Fabales</taxon>
        <taxon>Fabaceae</taxon>
        <taxon>Papilionoideae</taxon>
        <taxon>50 kb inversion clade</taxon>
        <taxon>dalbergioids sensu lato</taxon>
        <taxon>Dalbergieae</taxon>
        <taxon>Pterocarpus clade</taxon>
        <taxon>Arachis</taxon>
    </lineage>
</organism>
<keyword evidence="3" id="KW-1185">Reference proteome</keyword>
<evidence type="ECO:0000256" key="1">
    <source>
        <dbReference type="SAM" id="Phobius"/>
    </source>
</evidence>
<dbReference type="EMBL" id="SDMP01000013">
    <property type="protein sequence ID" value="RYR23153.1"/>
    <property type="molecule type" value="Genomic_DNA"/>
</dbReference>
<dbReference type="AlphaFoldDB" id="A0A445A9L5"/>
<gene>
    <name evidence="2" type="ORF">Ahy_B03g068412</name>
</gene>
<proteinExistence type="predicted"/>
<sequence>MGERLNSRIAHLLGRACARDNEVPRSMIQRIPVLLSQNPNFVKYCTPKMISFGPIHHGEQNLNLGEEFKHLWASLYIGKFSKQVRVSTEEGAKLKHNIIVAEIKQLRNMFSKDVIGSYNDDELSWLLLVDGCALLYFLDNVDDQHPEALNLKLDQLMYTWRDILLLENQLPLTLLMLLSDEKTVYHLENILYNFVFMGLFKGSEGSVINRNGAKPVHLLDYVRTFYTFRDEYIISMDPPLQEEGRWHRYKNIRDLRNAGIHVKLNKREEWKWNSVSFTSNLFSGALKLPMMIVNDVTPYFYHNLIAFEMCPDFRNNFEFCSYFFLMDSLIDEAEDVKELRLAGVLQNLLGSDKEVAKLFNELGHELPAKMCNYMIRTNVVAYSKGYIQVKHQINEHYQKKWKTWLAEARSTYFSTPWSFIAFLAAVAALLLTSIQAWYAVHPRISN</sequence>
<keyword evidence="1" id="KW-0472">Membrane</keyword>
<dbReference type="STRING" id="3818.A0A445A9L5"/>
<feature type="transmembrane region" description="Helical" evidence="1">
    <location>
        <begin position="417"/>
        <end position="440"/>
    </location>
</feature>
<dbReference type="Gramene" id="arahy.Tifrunner.gnm2.ann2.Ah13g051100.1">
    <property type="protein sequence ID" value="arahy.Tifrunner.gnm2.ann2.Ah13g051100.1-CDS-1"/>
    <property type="gene ID" value="arahy.Tifrunner.gnm2.ann2.Ah13g051100"/>
</dbReference>
<protein>
    <submittedName>
        <fullName evidence="2">Uncharacterized protein</fullName>
    </submittedName>
</protein>
<dbReference type="PANTHER" id="PTHR31549">
    <property type="entry name" value="PROTEIN, PUTATIVE (DUF247)-RELATED-RELATED"/>
    <property type="match status" value="1"/>
</dbReference>
<evidence type="ECO:0000313" key="2">
    <source>
        <dbReference type="EMBL" id="RYR23153.1"/>
    </source>
</evidence>
<comment type="caution">
    <text evidence="2">The sequence shown here is derived from an EMBL/GenBank/DDBJ whole genome shotgun (WGS) entry which is preliminary data.</text>
</comment>
<keyword evidence="1" id="KW-0812">Transmembrane</keyword>
<dbReference type="Proteomes" id="UP000289738">
    <property type="component" value="Chromosome B03"/>
</dbReference>
<dbReference type="InterPro" id="IPR004158">
    <property type="entry name" value="DUF247_pln"/>
</dbReference>
<accession>A0A445A9L5</accession>
<dbReference type="OrthoDB" id="1849062at2759"/>
<keyword evidence="1" id="KW-1133">Transmembrane helix</keyword>
<evidence type="ECO:0000313" key="3">
    <source>
        <dbReference type="Proteomes" id="UP000289738"/>
    </source>
</evidence>
<dbReference type="Pfam" id="PF03140">
    <property type="entry name" value="DUF247"/>
    <property type="match status" value="1"/>
</dbReference>
<name>A0A445A9L5_ARAHY</name>
<reference evidence="2 3" key="1">
    <citation type="submission" date="2019-01" db="EMBL/GenBank/DDBJ databases">
        <title>Sequencing of cultivated peanut Arachis hypogaea provides insights into genome evolution and oil improvement.</title>
        <authorList>
            <person name="Chen X."/>
        </authorList>
    </citation>
    <scope>NUCLEOTIDE SEQUENCE [LARGE SCALE GENOMIC DNA]</scope>
    <source>
        <strain evidence="3">cv. Fuhuasheng</strain>
        <tissue evidence="2">Leaves</tissue>
    </source>
</reference>
<dbReference type="PANTHER" id="PTHR31549:SF225">
    <property type="entry name" value="DUF247 DOMAIN PROTEIN"/>
    <property type="match status" value="1"/>
</dbReference>